<reference evidence="2" key="1">
    <citation type="submission" date="2023-04" db="EMBL/GenBank/DDBJ databases">
        <authorList>
            <person name="Vijverberg K."/>
            <person name="Xiong W."/>
            <person name="Schranz E."/>
        </authorList>
    </citation>
    <scope>NUCLEOTIDE SEQUENCE</scope>
</reference>
<keyword evidence="3" id="KW-1185">Reference proteome</keyword>
<dbReference type="Proteomes" id="UP001177003">
    <property type="component" value="Chromosome 5"/>
</dbReference>
<gene>
    <name evidence="2" type="ORF">LSALG_LOCUS24632</name>
</gene>
<feature type="region of interest" description="Disordered" evidence="1">
    <location>
        <begin position="1"/>
        <end position="38"/>
    </location>
</feature>
<accession>A0AA36E6I7</accession>
<organism evidence="2 3">
    <name type="scientific">Lactuca saligna</name>
    <name type="common">Willowleaf lettuce</name>
    <dbReference type="NCBI Taxonomy" id="75948"/>
    <lineage>
        <taxon>Eukaryota</taxon>
        <taxon>Viridiplantae</taxon>
        <taxon>Streptophyta</taxon>
        <taxon>Embryophyta</taxon>
        <taxon>Tracheophyta</taxon>
        <taxon>Spermatophyta</taxon>
        <taxon>Magnoliopsida</taxon>
        <taxon>eudicotyledons</taxon>
        <taxon>Gunneridae</taxon>
        <taxon>Pentapetalae</taxon>
        <taxon>asterids</taxon>
        <taxon>campanulids</taxon>
        <taxon>Asterales</taxon>
        <taxon>Asteraceae</taxon>
        <taxon>Cichorioideae</taxon>
        <taxon>Cichorieae</taxon>
        <taxon>Lactucinae</taxon>
        <taxon>Lactuca</taxon>
    </lineage>
</organism>
<evidence type="ECO:0000313" key="2">
    <source>
        <dbReference type="EMBL" id="CAI9285144.1"/>
    </source>
</evidence>
<evidence type="ECO:0000313" key="3">
    <source>
        <dbReference type="Proteomes" id="UP001177003"/>
    </source>
</evidence>
<name>A0AA36E6I7_LACSI</name>
<proteinExistence type="predicted"/>
<sequence length="113" mass="13193">MPHNRKHTQKTIPTCGSVKKKPSMRIPGSQNLSGNFHPYHTVLVKPRRDSMLETSREPQKRRIHDPPWIADVVNEWVRDQRGTHHFEVGQCSRIKPLSTTKKDMLSLMFDHTM</sequence>
<dbReference type="AlphaFoldDB" id="A0AA36E6I7"/>
<protein>
    <submittedName>
        <fullName evidence="2">Uncharacterized protein</fullName>
    </submittedName>
</protein>
<dbReference type="EMBL" id="OX465081">
    <property type="protein sequence ID" value="CAI9285144.1"/>
    <property type="molecule type" value="Genomic_DNA"/>
</dbReference>
<evidence type="ECO:0000256" key="1">
    <source>
        <dbReference type="SAM" id="MobiDB-lite"/>
    </source>
</evidence>